<reference evidence="3 4" key="1">
    <citation type="submission" date="2024-01" db="EMBL/GenBank/DDBJ databases">
        <title>Genome insights into Plantactinospora veratri sp. nov.</title>
        <authorList>
            <person name="Wang L."/>
        </authorList>
    </citation>
    <scope>NUCLEOTIDE SEQUENCE [LARGE SCALE GENOMIC DNA]</scope>
    <source>
        <strain evidence="3 4">NEAU-FHS4</strain>
    </source>
</reference>
<keyword evidence="2" id="KW-1133">Transmembrane helix</keyword>
<feature type="transmembrane region" description="Helical" evidence="2">
    <location>
        <begin position="32"/>
        <end position="51"/>
    </location>
</feature>
<comment type="caution">
    <text evidence="3">The sequence shown here is derived from an EMBL/GenBank/DDBJ whole genome shotgun (WGS) entry which is preliminary data.</text>
</comment>
<keyword evidence="2" id="KW-0472">Membrane</keyword>
<dbReference type="Pfam" id="PF10935">
    <property type="entry name" value="DUF2637"/>
    <property type="match status" value="1"/>
</dbReference>
<evidence type="ECO:0000256" key="1">
    <source>
        <dbReference type="SAM" id="MobiDB-lite"/>
    </source>
</evidence>
<sequence>MNAAPMPATAAWHAGRRPAPQATISSLKRIRWSVRATLLLGVAASVAANILHAQPHLISQAIAAWPPIALLLTVELISRVPVHRQLLAAVRLTATTTIAGIAAWVSYWHMVGVAAHYGETGVSAYLLPLSVDGLVVVASISLVELSGRLHAAQSLSRPTQPASAPAPASQPAAGHQAAAPPADPPAAPAITAPPDERPAVPAKATDRAQTNQRDPAASDDPSPQDESTADPTSSHRSSPKSRDDGRQHGDDDTDAAPQRPPRGAATRKAVIDTYLRDPTMHPTAIAEEIGTSERTVRRYLDEFRTNTGTDSANGNRAERGYSGSPR</sequence>
<accession>A0ABU7SQ42</accession>
<proteinExistence type="predicted"/>
<evidence type="ECO:0000313" key="3">
    <source>
        <dbReference type="EMBL" id="MEE6312081.1"/>
    </source>
</evidence>
<dbReference type="InterPro" id="IPR021235">
    <property type="entry name" value="DUF2637"/>
</dbReference>
<dbReference type="RefSeq" id="WP_331211959.1">
    <property type="nucleotide sequence ID" value="NZ_JAZGQL010000042.1"/>
</dbReference>
<feature type="transmembrane region" description="Helical" evidence="2">
    <location>
        <begin position="89"/>
        <end position="110"/>
    </location>
</feature>
<feature type="compositionally biased region" description="Polar residues" evidence="1">
    <location>
        <begin position="224"/>
        <end position="236"/>
    </location>
</feature>
<dbReference type="Proteomes" id="UP001339911">
    <property type="component" value="Unassembled WGS sequence"/>
</dbReference>
<feature type="transmembrane region" description="Helical" evidence="2">
    <location>
        <begin position="57"/>
        <end position="77"/>
    </location>
</feature>
<keyword evidence="4" id="KW-1185">Reference proteome</keyword>
<feature type="compositionally biased region" description="Basic and acidic residues" evidence="1">
    <location>
        <begin position="240"/>
        <end position="250"/>
    </location>
</feature>
<name>A0ABU7SQ42_9ACTN</name>
<feature type="compositionally biased region" description="Low complexity" evidence="1">
    <location>
        <begin position="158"/>
        <end position="180"/>
    </location>
</feature>
<organism evidence="3 4">
    <name type="scientific">Plantactinospora veratri</name>
    <dbReference type="NCBI Taxonomy" id="1436122"/>
    <lineage>
        <taxon>Bacteria</taxon>
        <taxon>Bacillati</taxon>
        <taxon>Actinomycetota</taxon>
        <taxon>Actinomycetes</taxon>
        <taxon>Micromonosporales</taxon>
        <taxon>Micromonosporaceae</taxon>
        <taxon>Plantactinospora</taxon>
    </lineage>
</organism>
<gene>
    <name evidence="3" type="ORF">V1634_35265</name>
</gene>
<evidence type="ECO:0000256" key="2">
    <source>
        <dbReference type="SAM" id="Phobius"/>
    </source>
</evidence>
<dbReference type="EMBL" id="JAZGQL010000042">
    <property type="protein sequence ID" value="MEE6312081.1"/>
    <property type="molecule type" value="Genomic_DNA"/>
</dbReference>
<evidence type="ECO:0000313" key="4">
    <source>
        <dbReference type="Proteomes" id="UP001339911"/>
    </source>
</evidence>
<feature type="region of interest" description="Disordered" evidence="1">
    <location>
        <begin position="154"/>
        <end position="326"/>
    </location>
</feature>
<feature type="compositionally biased region" description="Basic and acidic residues" evidence="1">
    <location>
        <begin position="294"/>
        <end position="304"/>
    </location>
</feature>
<feature type="compositionally biased region" description="Polar residues" evidence="1">
    <location>
        <begin position="305"/>
        <end position="314"/>
    </location>
</feature>
<keyword evidence="2" id="KW-0812">Transmembrane</keyword>
<feature type="transmembrane region" description="Helical" evidence="2">
    <location>
        <begin position="122"/>
        <end position="143"/>
    </location>
</feature>
<protein>
    <submittedName>
        <fullName evidence="3">DUF2637 domain-containing protein</fullName>
    </submittedName>
</protein>